<dbReference type="AlphaFoldDB" id="A0A4R3QDK2"/>
<gene>
    <name evidence="1" type="ORF">EV132_10224</name>
</gene>
<name>A0A4R3QDK2_RHISU</name>
<protein>
    <recommendedName>
        <fullName evidence="3">DNA-binding protein</fullName>
    </recommendedName>
</protein>
<dbReference type="EMBL" id="SMBH01000002">
    <property type="protein sequence ID" value="TCU18797.1"/>
    <property type="molecule type" value="Genomic_DNA"/>
</dbReference>
<evidence type="ECO:0008006" key="3">
    <source>
        <dbReference type="Google" id="ProtNLM"/>
    </source>
</evidence>
<comment type="caution">
    <text evidence="1">The sequence shown here is derived from an EMBL/GenBank/DDBJ whole genome shotgun (WGS) entry which is preliminary data.</text>
</comment>
<sequence>MASATLNIKVSPRRMLSIREAGEYVGIPPKRFHGTCSVRPVAMPDGSNLYDIRDLDAWVDSLKSGAPDSDDEILGKLG</sequence>
<evidence type="ECO:0000313" key="1">
    <source>
        <dbReference type="EMBL" id="TCU18797.1"/>
    </source>
</evidence>
<evidence type="ECO:0000313" key="2">
    <source>
        <dbReference type="Proteomes" id="UP000294576"/>
    </source>
</evidence>
<organism evidence="1 2">
    <name type="scientific">Rhizobium sullae</name>
    <name type="common">Rhizobium hedysari</name>
    <dbReference type="NCBI Taxonomy" id="50338"/>
    <lineage>
        <taxon>Bacteria</taxon>
        <taxon>Pseudomonadati</taxon>
        <taxon>Pseudomonadota</taxon>
        <taxon>Alphaproteobacteria</taxon>
        <taxon>Hyphomicrobiales</taxon>
        <taxon>Rhizobiaceae</taxon>
        <taxon>Rhizobium/Agrobacterium group</taxon>
        <taxon>Rhizobium</taxon>
    </lineage>
</organism>
<reference evidence="1 2" key="1">
    <citation type="submission" date="2019-03" db="EMBL/GenBank/DDBJ databases">
        <title>Genomic Encyclopedia of Type Strains, Phase IV (KMG-V): Genome sequencing to study the core and pangenomes of soil and plant-associated prokaryotes.</title>
        <authorList>
            <person name="Whitman W."/>
        </authorList>
    </citation>
    <scope>NUCLEOTIDE SEQUENCE [LARGE SCALE GENOMIC DNA]</scope>
    <source>
        <strain evidence="1 2">Hc14</strain>
    </source>
</reference>
<proteinExistence type="predicted"/>
<accession>A0A4R3QDK2</accession>
<dbReference type="Proteomes" id="UP000294576">
    <property type="component" value="Unassembled WGS sequence"/>
</dbReference>